<name>A0A813DX10_POLGL</name>
<proteinExistence type="predicted"/>
<keyword evidence="3" id="KW-0592">Phosphate transport</keyword>
<evidence type="ECO:0000256" key="4">
    <source>
        <dbReference type="ARBA" id="ARBA00022692"/>
    </source>
</evidence>
<evidence type="ECO:0000256" key="5">
    <source>
        <dbReference type="ARBA" id="ARBA00022989"/>
    </source>
</evidence>
<dbReference type="GO" id="GO:0035435">
    <property type="term" value="P:phosphate ion transmembrane transport"/>
    <property type="evidence" value="ECO:0007669"/>
    <property type="project" value="TreeGrafter"/>
</dbReference>
<reference evidence="8" key="1">
    <citation type="submission" date="2021-02" db="EMBL/GenBank/DDBJ databases">
        <authorList>
            <person name="Dougan E. K."/>
            <person name="Rhodes N."/>
            <person name="Thang M."/>
            <person name="Chan C."/>
        </authorList>
    </citation>
    <scope>NUCLEOTIDE SEQUENCE</scope>
</reference>
<accession>A0A813DX10</accession>
<evidence type="ECO:0000313" key="9">
    <source>
        <dbReference type="Proteomes" id="UP000654075"/>
    </source>
</evidence>
<keyword evidence="6 7" id="KW-0472">Membrane</keyword>
<dbReference type="GO" id="GO:0005315">
    <property type="term" value="F:phosphate transmembrane transporter activity"/>
    <property type="evidence" value="ECO:0007669"/>
    <property type="project" value="InterPro"/>
</dbReference>
<sequence>MAEGGETKQMHDGAEKFPAKTEKLFTYLQVVCACFDSLAHGANDVANPVGPLAAIVGIHQTAKVDSKVDVPIWILVLGGAGISIGLLTYGYNVIKSIGIKLAKITPSRGFSIEMGSSIIVIVGSNLGIPLSTTHCQVGATVGVGMCEIRGASTVWKGVNWKIMAKGGGDVGDDAGVCSHLRFLHLWNSGCHLPAQNRAHELRPNRFEDREGRQHLYNGHQILTEGQI</sequence>
<keyword evidence="5 7" id="KW-1133">Transmembrane helix</keyword>
<protein>
    <recommendedName>
        <fullName evidence="10">Phosphate transporter</fullName>
    </recommendedName>
</protein>
<dbReference type="AlphaFoldDB" id="A0A813DX10"/>
<evidence type="ECO:0000256" key="2">
    <source>
        <dbReference type="ARBA" id="ARBA00022448"/>
    </source>
</evidence>
<dbReference type="PANTHER" id="PTHR11101:SF80">
    <property type="entry name" value="PHOSPHATE TRANSPORTER"/>
    <property type="match status" value="1"/>
</dbReference>
<dbReference type="Proteomes" id="UP000654075">
    <property type="component" value="Unassembled WGS sequence"/>
</dbReference>
<dbReference type="Pfam" id="PF01384">
    <property type="entry name" value="PHO4"/>
    <property type="match status" value="1"/>
</dbReference>
<dbReference type="InterPro" id="IPR001204">
    <property type="entry name" value="Phos_transporter"/>
</dbReference>
<comment type="caution">
    <text evidence="8">The sequence shown here is derived from an EMBL/GenBank/DDBJ whole genome shotgun (WGS) entry which is preliminary data.</text>
</comment>
<dbReference type="OrthoDB" id="260807at2759"/>
<keyword evidence="4 7" id="KW-0812">Transmembrane</keyword>
<keyword evidence="9" id="KW-1185">Reference proteome</keyword>
<organism evidence="8 9">
    <name type="scientific">Polarella glacialis</name>
    <name type="common">Dinoflagellate</name>
    <dbReference type="NCBI Taxonomy" id="89957"/>
    <lineage>
        <taxon>Eukaryota</taxon>
        <taxon>Sar</taxon>
        <taxon>Alveolata</taxon>
        <taxon>Dinophyceae</taxon>
        <taxon>Suessiales</taxon>
        <taxon>Suessiaceae</taxon>
        <taxon>Polarella</taxon>
    </lineage>
</organism>
<keyword evidence="2" id="KW-0813">Transport</keyword>
<evidence type="ECO:0008006" key="10">
    <source>
        <dbReference type="Google" id="ProtNLM"/>
    </source>
</evidence>
<evidence type="ECO:0000256" key="6">
    <source>
        <dbReference type="ARBA" id="ARBA00023136"/>
    </source>
</evidence>
<evidence type="ECO:0000256" key="7">
    <source>
        <dbReference type="SAM" id="Phobius"/>
    </source>
</evidence>
<gene>
    <name evidence="8" type="ORF">PGLA1383_LOCUS12616</name>
</gene>
<evidence type="ECO:0000256" key="3">
    <source>
        <dbReference type="ARBA" id="ARBA00022592"/>
    </source>
</evidence>
<evidence type="ECO:0000313" key="8">
    <source>
        <dbReference type="EMBL" id="CAE8594040.1"/>
    </source>
</evidence>
<evidence type="ECO:0000256" key="1">
    <source>
        <dbReference type="ARBA" id="ARBA00004141"/>
    </source>
</evidence>
<feature type="transmembrane region" description="Helical" evidence="7">
    <location>
        <begin position="72"/>
        <end position="94"/>
    </location>
</feature>
<comment type="subcellular location">
    <subcellularLocation>
        <location evidence="1">Membrane</location>
        <topology evidence="1">Multi-pass membrane protein</topology>
    </subcellularLocation>
</comment>
<dbReference type="GO" id="GO:0016020">
    <property type="term" value="C:membrane"/>
    <property type="evidence" value="ECO:0007669"/>
    <property type="project" value="UniProtKB-SubCell"/>
</dbReference>
<dbReference type="PANTHER" id="PTHR11101">
    <property type="entry name" value="PHOSPHATE TRANSPORTER"/>
    <property type="match status" value="1"/>
</dbReference>
<dbReference type="EMBL" id="CAJNNV010006762">
    <property type="protein sequence ID" value="CAE8594040.1"/>
    <property type="molecule type" value="Genomic_DNA"/>
</dbReference>